<dbReference type="OrthoDB" id="5562884at2"/>
<comment type="caution">
    <text evidence="2">The sequence shown here is derived from an EMBL/GenBank/DDBJ whole genome shotgun (WGS) entry which is preliminary data.</text>
</comment>
<sequence length="295" mass="32793">MKHTFLCVFISLWSMNTIMAQMPHDQIYMNKNIACGALLYGNSSWTNYWENTLKRDNPNIGKLSTESLSAMIAYGITKKVNALVMVPYIKTQASQGNLMGQQGFQDLSLWIKTQVFNYKNLHGHATVGVSTPLKNYVTEFMPMSIGLGAKTLSGRAIVHYNLPSNLFVSATGSYIIRGPVNVDRDAFLHGERLINSNSVPVPNAMDAQLRIGYLKKENQFELFAEHFSCIGGDNIRRNSMPFLTNDMTMTAIGAYAKYQLKSLGISARVSYVVDGQNAGQSTNVTVGLLYLFKTK</sequence>
<evidence type="ECO:0000313" key="3">
    <source>
        <dbReference type="Proteomes" id="UP000289455"/>
    </source>
</evidence>
<dbReference type="RefSeq" id="WP_129027074.1">
    <property type="nucleotide sequence ID" value="NZ_SDHY01000004.1"/>
</dbReference>
<evidence type="ECO:0000256" key="1">
    <source>
        <dbReference type="SAM" id="SignalP"/>
    </source>
</evidence>
<evidence type="ECO:0008006" key="4">
    <source>
        <dbReference type="Google" id="ProtNLM"/>
    </source>
</evidence>
<proteinExistence type="predicted"/>
<feature type="chain" id="PRO_5020326636" description="Transporter" evidence="1">
    <location>
        <begin position="21"/>
        <end position="295"/>
    </location>
</feature>
<dbReference type="EMBL" id="SDHY01000004">
    <property type="protein sequence ID" value="RXK48749.1"/>
    <property type="molecule type" value="Genomic_DNA"/>
</dbReference>
<name>A0A4Q1BZ26_9BACT</name>
<gene>
    <name evidence="2" type="ORF">ESB04_07260</name>
</gene>
<reference evidence="2 3" key="1">
    <citation type="submission" date="2019-01" db="EMBL/GenBank/DDBJ databases">
        <title>Cytophagaceae bacterium strain CAR-16.</title>
        <authorList>
            <person name="Chen W.-M."/>
        </authorList>
    </citation>
    <scope>NUCLEOTIDE SEQUENCE [LARGE SCALE GENOMIC DNA]</scope>
    <source>
        <strain evidence="2 3">CAR-16</strain>
    </source>
</reference>
<feature type="signal peptide" evidence="1">
    <location>
        <begin position="1"/>
        <end position="20"/>
    </location>
</feature>
<protein>
    <recommendedName>
        <fullName evidence="4">Transporter</fullName>
    </recommendedName>
</protein>
<dbReference type="Proteomes" id="UP000289455">
    <property type="component" value="Unassembled WGS sequence"/>
</dbReference>
<evidence type="ECO:0000313" key="2">
    <source>
        <dbReference type="EMBL" id="RXK48749.1"/>
    </source>
</evidence>
<keyword evidence="3" id="KW-1185">Reference proteome</keyword>
<organism evidence="2 3">
    <name type="scientific">Aquirufa rosea</name>
    <dbReference type="NCBI Taxonomy" id="2509241"/>
    <lineage>
        <taxon>Bacteria</taxon>
        <taxon>Pseudomonadati</taxon>
        <taxon>Bacteroidota</taxon>
        <taxon>Cytophagia</taxon>
        <taxon>Cytophagales</taxon>
        <taxon>Flectobacillaceae</taxon>
        <taxon>Aquirufa</taxon>
    </lineage>
</organism>
<dbReference type="AlphaFoldDB" id="A0A4Q1BZ26"/>
<accession>A0A4Q1BZ26</accession>
<keyword evidence="1" id="KW-0732">Signal</keyword>